<gene>
    <name evidence="3" type="ORF">ACFPYI_11130</name>
</gene>
<feature type="region of interest" description="Disordered" evidence="1">
    <location>
        <begin position="23"/>
        <end position="42"/>
    </location>
</feature>
<feature type="domain" description="DUF8121" evidence="2">
    <location>
        <begin position="28"/>
        <end position="190"/>
    </location>
</feature>
<organism evidence="3 4">
    <name type="scientific">Halomarina salina</name>
    <dbReference type="NCBI Taxonomy" id="1872699"/>
    <lineage>
        <taxon>Archaea</taxon>
        <taxon>Methanobacteriati</taxon>
        <taxon>Methanobacteriota</taxon>
        <taxon>Stenosarchaea group</taxon>
        <taxon>Halobacteria</taxon>
        <taxon>Halobacteriales</taxon>
        <taxon>Natronomonadaceae</taxon>
        <taxon>Halomarina</taxon>
    </lineage>
</organism>
<dbReference type="AlphaFoldDB" id="A0ABD5RNQ9"/>
<reference evidence="3 4" key="1">
    <citation type="journal article" date="2019" name="Int. J. Syst. Evol. Microbiol.">
        <title>The Global Catalogue of Microorganisms (GCM) 10K type strain sequencing project: providing services to taxonomists for standard genome sequencing and annotation.</title>
        <authorList>
            <consortium name="The Broad Institute Genomics Platform"/>
            <consortium name="The Broad Institute Genome Sequencing Center for Infectious Disease"/>
            <person name="Wu L."/>
            <person name="Ma J."/>
        </authorList>
    </citation>
    <scope>NUCLEOTIDE SEQUENCE [LARGE SCALE GENOMIC DNA]</scope>
    <source>
        <strain evidence="3 4">CGMCC 1.12543</strain>
    </source>
</reference>
<dbReference type="Pfam" id="PF26441">
    <property type="entry name" value="DUF8121"/>
    <property type="match status" value="1"/>
</dbReference>
<proteinExistence type="predicted"/>
<comment type="caution">
    <text evidence="3">The sequence shown here is derived from an EMBL/GenBank/DDBJ whole genome shotgun (WGS) entry which is preliminary data.</text>
</comment>
<protein>
    <recommendedName>
        <fullName evidence="2">DUF8121 domain-containing protein</fullName>
    </recommendedName>
</protein>
<evidence type="ECO:0000256" key="1">
    <source>
        <dbReference type="SAM" id="MobiDB-lite"/>
    </source>
</evidence>
<dbReference type="EMBL" id="JBHSQH010000001">
    <property type="protein sequence ID" value="MFC5971884.1"/>
    <property type="molecule type" value="Genomic_DNA"/>
</dbReference>
<dbReference type="PROSITE" id="PS51257">
    <property type="entry name" value="PROKAR_LIPOPROTEIN"/>
    <property type="match status" value="1"/>
</dbReference>
<evidence type="ECO:0000313" key="4">
    <source>
        <dbReference type="Proteomes" id="UP001596099"/>
    </source>
</evidence>
<dbReference type="RefSeq" id="WP_247414764.1">
    <property type="nucleotide sequence ID" value="NZ_JALLGW010000001.1"/>
</dbReference>
<sequence>MRRRQVLAGLGALGVGATAGCSLPGSETTISNPVRDADDDGTDPYLSFRDDDEEVASLGFSPSVPDTGSIRVTAHLPHRDGTELTDATFDFRMVRDGEPVATIVALVTPVTVEKPYVSATFSGSRGSNVSTVRIDDFGDLADETANLHFLVDRQEAGASTLHVDATVGLDGGGLLGSQYTLTGELDVPIPARGSA</sequence>
<name>A0ABD5RNQ9_9EURY</name>
<evidence type="ECO:0000259" key="2">
    <source>
        <dbReference type="Pfam" id="PF26441"/>
    </source>
</evidence>
<dbReference type="Proteomes" id="UP001596099">
    <property type="component" value="Unassembled WGS sequence"/>
</dbReference>
<evidence type="ECO:0000313" key="3">
    <source>
        <dbReference type="EMBL" id="MFC5971884.1"/>
    </source>
</evidence>
<keyword evidence="4" id="KW-1185">Reference proteome</keyword>
<dbReference type="InterPro" id="IPR058434">
    <property type="entry name" value="DUF8121"/>
</dbReference>
<accession>A0ABD5RNQ9</accession>